<proteinExistence type="inferred from homology"/>
<organism evidence="6 7">
    <name type="scientific">Linderina pennispora</name>
    <dbReference type="NCBI Taxonomy" id="61395"/>
    <lineage>
        <taxon>Eukaryota</taxon>
        <taxon>Fungi</taxon>
        <taxon>Fungi incertae sedis</taxon>
        <taxon>Zoopagomycota</taxon>
        <taxon>Kickxellomycotina</taxon>
        <taxon>Kickxellomycetes</taxon>
        <taxon>Kickxellales</taxon>
        <taxon>Kickxellaceae</taxon>
        <taxon>Linderina</taxon>
    </lineage>
</organism>
<sequence length="102" mass="12247">MPEEPQDPLDSDYEAEKVEAKKEGARALEEYANMYHEKKQRWLAQGERQMLQDFIDAHGDDYSKMFWDKKLNIDQLTEKQIKKKIQRYLSDKEKALGPYKYD</sequence>
<dbReference type="GeneID" id="63806895"/>
<dbReference type="OrthoDB" id="285729at2759"/>
<evidence type="ECO:0000256" key="5">
    <source>
        <dbReference type="ARBA" id="ARBA00023242"/>
    </source>
</evidence>
<dbReference type="PANTHER" id="PTHR13243">
    <property type="entry name" value="HSPC111 PROTEIN-RELATED"/>
    <property type="match status" value="1"/>
</dbReference>
<comment type="caution">
    <text evidence="6">The sequence shown here is derived from an EMBL/GenBank/DDBJ whole genome shotgun (WGS) entry which is preliminary data.</text>
</comment>
<protein>
    <recommendedName>
        <fullName evidence="4">Nucleolar protein 16</fullName>
    </recommendedName>
</protein>
<name>A0A1Y1WD68_9FUNG</name>
<dbReference type="RefSeq" id="XP_040744985.1">
    <property type="nucleotide sequence ID" value="XM_040890247.1"/>
</dbReference>
<keyword evidence="5" id="KW-0539">Nucleus</keyword>
<dbReference type="Proteomes" id="UP000193922">
    <property type="component" value="Unassembled WGS sequence"/>
</dbReference>
<dbReference type="STRING" id="61395.A0A1Y1WD68"/>
<gene>
    <name evidence="6" type="ORF">DL89DRAFT_291964</name>
</gene>
<accession>A0A1Y1WD68</accession>
<dbReference type="GO" id="GO:0005730">
    <property type="term" value="C:nucleolus"/>
    <property type="evidence" value="ECO:0007669"/>
    <property type="project" value="UniProtKB-SubCell"/>
</dbReference>
<dbReference type="EMBL" id="MCFD01000004">
    <property type="protein sequence ID" value="ORX71470.1"/>
    <property type="molecule type" value="Genomic_DNA"/>
</dbReference>
<evidence type="ECO:0000256" key="4">
    <source>
        <dbReference type="ARBA" id="ARBA00015522"/>
    </source>
</evidence>
<evidence type="ECO:0000256" key="1">
    <source>
        <dbReference type="ARBA" id="ARBA00002889"/>
    </source>
</evidence>
<comment type="function">
    <text evidence="1">Involved in the biogenesis of the 60S ribosomal subunit.</text>
</comment>
<dbReference type="Pfam" id="PF09420">
    <property type="entry name" value="Nop16"/>
    <property type="match status" value="1"/>
</dbReference>
<dbReference type="InterPro" id="IPR019002">
    <property type="entry name" value="Ribosome_biogenesis_Nop16"/>
</dbReference>
<comment type="similarity">
    <text evidence="3">Belongs to the NOP16 family.</text>
</comment>
<keyword evidence="7" id="KW-1185">Reference proteome</keyword>
<evidence type="ECO:0000256" key="3">
    <source>
        <dbReference type="ARBA" id="ARBA00008479"/>
    </source>
</evidence>
<dbReference type="GO" id="GO:0042273">
    <property type="term" value="P:ribosomal large subunit biogenesis"/>
    <property type="evidence" value="ECO:0007669"/>
    <property type="project" value="TreeGrafter"/>
</dbReference>
<evidence type="ECO:0000256" key="2">
    <source>
        <dbReference type="ARBA" id="ARBA00004604"/>
    </source>
</evidence>
<dbReference type="PANTHER" id="PTHR13243:SF1">
    <property type="entry name" value="NUCLEOLAR PROTEIN 16"/>
    <property type="match status" value="1"/>
</dbReference>
<evidence type="ECO:0000313" key="7">
    <source>
        <dbReference type="Proteomes" id="UP000193922"/>
    </source>
</evidence>
<reference evidence="6 7" key="1">
    <citation type="submission" date="2016-07" db="EMBL/GenBank/DDBJ databases">
        <title>Pervasive Adenine N6-methylation of Active Genes in Fungi.</title>
        <authorList>
            <consortium name="DOE Joint Genome Institute"/>
            <person name="Mondo S.J."/>
            <person name="Dannebaum R.O."/>
            <person name="Kuo R.C."/>
            <person name="Labutti K."/>
            <person name="Haridas S."/>
            <person name="Kuo A."/>
            <person name="Salamov A."/>
            <person name="Ahrendt S.R."/>
            <person name="Lipzen A."/>
            <person name="Sullivan W."/>
            <person name="Andreopoulos W.B."/>
            <person name="Clum A."/>
            <person name="Lindquist E."/>
            <person name="Daum C."/>
            <person name="Ramamoorthy G.K."/>
            <person name="Gryganskyi A."/>
            <person name="Culley D."/>
            <person name="Magnuson J.K."/>
            <person name="James T.Y."/>
            <person name="O'Malley M.A."/>
            <person name="Stajich J.E."/>
            <person name="Spatafora J.W."/>
            <person name="Visel A."/>
            <person name="Grigoriev I.V."/>
        </authorList>
    </citation>
    <scope>NUCLEOTIDE SEQUENCE [LARGE SCALE GENOMIC DNA]</scope>
    <source>
        <strain evidence="6 7">ATCC 12442</strain>
    </source>
</reference>
<dbReference type="AlphaFoldDB" id="A0A1Y1WD68"/>
<comment type="subcellular location">
    <subcellularLocation>
        <location evidence="2">Nucleus</location>
        <location evidence="2">Nucleolus</location>
    </subcellularLocation>
</comment>
<evidence type="ECO:0000313" key="6">
    <source>
        <dbReference type="EMBL" id="ORX71470.1"/>
    </source>
</evidence>